<dbReference type="Pfam" id="PF02386">
    <property type="entry name" value="TrkH"/>
    <property type="match status" value="1"/>
</dbReference>
<dbReference type="PANTHER" id="PTHR32024">
    <property type="entry name" value="TRK SYSTEM POTASSIUM UPTAKE PROTEIN TRKG-RELATED"/>
    <property type="match status" value="1"/>
</dbReference>
<sequence length="451" mass="50229">MLRYIQKLFKVLTPQQGIFLYYAVAMFIAFMLLKNPYIYEKDIHISNIDTLFVAVSALSVTGLTPVNIVDTYNQYGYVVIMIIMNLGAVGVMSIGTIVWLIFGKKISYKERKLIMVDHNQTQISGVVNMIIEIIQVILIIELVGAIIFTVYFYNDTYDIRHSLLQGIFASISATTNGGLDITGQSLIPYQDDYFIQFVTMILITMGAIGYPVLLEAKQFLSNNDPLERFSLNSKISVITYFALLLIGTIGIFLLEMFHSQKLMSWHGRLVNSLFQSVTTRSGGLTTIDTSLLNEATQLFMSGLMFIGASPSSAGGGIRTTTFALMILFIIQFSRGRQAIKVFNREIDPQDIQRAFAVLVLAGTIVFTSLLFCILFENGRHDLIDLIFEVASAFGTCGLSTGITGELTDGTKIIIMMMMFIGRVGFISFIITLGGKQSTDKVRYPKERILIG</sequence>
<organism evidence="9 10">
    <name type="scientific">Abyssicoccus albus</name>
    <dbReference type="NCBI Taxonomy" id="1817405"/>
    <lineage>
        <taxon>Bacteria</taxon>
        <taxon>Bacillati</taxon>
        <taxon>Bacillota</taxon>
        <taxon>Bacilli</taxon>
        <taxon>Bacillales</taxon>
        <taxon>Abyssicoccaceae</taxon>
    </lineage>
</organism>
<feature type="transmembrane region" description="Helical" evidence="8">
    <location>
        <begin position="123"/>
        <end position="153"/>
    </location>
</feature>
<evidence type="ECO:0000256" key="7">
    <source>
        <dbReference type="ARBA" id="ARBA00023136"/>
    </source>
</evidence>
<reference evidence="9 10" key="1">
    <citation type="submission" date="2018-11" db="EMBL/GenBank/DDBJ databases">
        <title>Genomic Encyclopedia of Type Strains, Phase IV (KMG-IV): sequencing the most valuable type-strain genomes for metagenomic binning, comparative biology and taxonomic classification.</title>
        <authorList>
            <person name="Goeker M."/>
        </authorList>
    </citation>
    <scope>NUCLEOTIDE SEQUENCE [LARGE SCALE GENOMIC DNA]</scope>
    <source>
        <strain evidence="9 10">DSM 29158</strain>
    </source>
</reference>
<evidence type="ECO:0000313" key="9">
    <source>
        <dbReference type="EMBL" id="RPF58325.1"/>
    </source>
</evidence>
<dbReference type="GO" id="GO:0008324">
    <property type="term" value="F:monoatomic cation transmembrane transporter activity"/>
    <property type="evidence" value="ECO:0007669"/>
    <property type="project" value="InterPro"/>
</dbReference>
<protein>
    <submittedName>
        <fullName evidence="9">Trk-type K+ transport system membrane component</fullName>
    </submittedName>
</protein>
<feature type="transmembrane region" description="Helical" evidence="8">
    <location>
        <begin position="20"/>
        <end position="39"/>
    </location>
</feature>
<dbReference type="GO" id="GO:0005886">
    <property type="term" value="C:plasma membrane"/>
    <property type="evidence" value="ECO:0007669"/>
    <property type="project" value="UniProtKB-SubCell"/>
</dbReference>
<feature type="transmembrane region" description="Helical" evidence="8">
    <location>
        <begin position="313"/>
        <end position="333"/>
    </location>
</feature>
<keyword evidence="6" id="KW-0406">Ion transport</keyword>
<keyword evidence="2" id="KW-0813">Transport</keyword>
<feature type="transmembrane region" description="Helical" evidence="8">
    <location>
        <begin position="354"/>
        <end position="375"/>
    </location>
</feature>
<comment type="subcellular location">
    <subcellularLocation>
        <location evidence="1">Cell membrane</location>
        <topology evidence="1">Multi-pass membrane protein</topology>
    </subcellularLocation>
</comment>
<dbReference type="PANTHER" id="PTHR32024:SF4">
    <property type="entry name" value="KTR SYSTEM POTASSIUM UPTAKE PROTEIN D"/>
    <property type="match status" value="1"/>
</dbReference>
<proteinExistence type="predicted"/>
<comment type="caution">
    <text evidence="9">The sequence shown here is derived from an EMBL/GenBank/DDBJ whole genome shotgun (WGS) entry which is preliminary data.</text>
</comment>
<evidence type="ECO:0000256" key="5">
    <source>
        <dbReference type="ARBA" id="ARBA00022989"/>
    </source>
</evidence>
<evidence type="ECO:0000256" key="3">
    <source>
        <dbReference type="ARBA" id="ARBA00022475"/>
    </source>
</evidence>
<dbReference type="InterPro" id="IPR003445">
    <property type="entry name" value="Cat_transpt"/>
</dbReference>
<keyword evidence="7 8" id="KW-0472">Membrane</keyword>
<feature type="transmembrane region" description="Helical" evidence="8">
    <location>
        <begin position="193"/>
        <end position="214"/>
    </location>
</feature>
<dbReference type="EMBL" id="RKRK01000002">
    <property type="protein sequence ID" value="RPF58325.1"/>
    <property type="molecule type" value="Genomic_DNA"/>
</dbReference>
<keyword evidence="4 8" id="KW-0812">Transmembrane</keyword>
<feature type="transmembrane region" description="Helical" evidence="8">
    <location>
        <begin position="51"/>
        <end position="69"/>
    </location>
</feature>
<feature type="transmembrane region" description="Helical" evidence="8">
    <location>
        <begin position="75"/>
        <end position="102"/>
    </location>
</feature>
<feature type="transmembrane region" description="Helical" evidence="8">
    <location>
        <begin position="235"/>
        <end position="254"/>
    </location>
</feature>
<name>A0A3N5CG97_9BACL</name>
<evidence type="ECO:0000256" key="6">
    <source>
        <dbReference type="ARBA" id="ARBA00023065"/>
    </source>
</evidence>
<dbReference type="AlphaFoldDB" id="A0A3N5CG97"/>
<evidence type="ECO:0000256" key="1">
    <source>
        <dbReference type="ARBA" id="ARBA00004651"/>
    </source>
</evidence>
<evidence type="ECO:0000256" key="2">
    <source>
        <dbReference type="ARBA" id="ARBA00022448"/>
    </source>
</evidence>
<keyword evidence="5 8" id="KW-1133">Transmembrane helix</keyword>
<evidence type="ECO:0000256" key="4">
    <source>
        <dbReference type="ARBA" id="ARBA00022692"/>
    </source>
</evidence>
<dbReference type="Proteomes" id="UP000277108">
    <property type="component" value="Unassembled WGS sequence"/>
</dbReference>
<accession>A0A3N5CG97</accession>
<evidence type="ECO:0000256" key="8">
    <source>
        <dbReference type="SAM" id="Phobius"/>
    </source>
</evidence>
<evidence type="ECO:0000313" key="10">
    <source>
        <dbReference type="Proteomes" id="UP000277108"/>
    </source>
</evidence>
<keyword evidence="10" id="KW-1185">Reference proteome</keyword>
<keyword evidence="3" id="KW-1003">Cell membrane</keyword>
<dbReference type="GO" id="GO:0030001">
    <property type="term" value="P:metal ion transport"/>
    <property type="evidence" value="ECO:0007669"/>
    <property type="project" value="UniProtKB-ARBA"/>
</dbReference>
<gene>
    <name evidence="9" type="ORF">EDD62_0969</name>
</gene>
<feature type="transmembrane region" description="Helical" evidence="8">
    <location>
        <begin position="412"/>
        <end position="432"/>
    </location>
</feature>